<evidence type="ECO:0000256" key="1">
    <source>
        <dbReference type="SAM" id="MobiDB-lite"/>
    </source>
</evidence>
<reference evidence="2 3" key="1">
    <citation type="submission" date="2019-08" db="EMBL/GenBank/DDBJ databases">
        <authorList>
            <person name="Alioto T."/>
            <person name="Alioto T."/>
            <person name="Gomez Garrido J."/>
        </authorList>
    </citation>
    <scope>NUCLEOTIDE SEQUENCE [LARGE SCALE GENOMIC DNA]</scope>
</reference>
<organism evidence="2 3">
    <name type="scientific">Cinara cedri</name>
    <dbReference type="NCBI Taxonomy" id="506608"/>
    <lineage>
        <taxon>Eukaryota</taxon>
        <taxon>Metazoa</taxon>
        <taxon>Ecdysozoa</taxon>
        <taxon>Arthropoda</taxon>
        <taxon>Hexapoda</taxon>
        <taxon>Insecta</taxon>
        <taxon>Pterygota</taxon>
        <taxon>Neoptera</taxon>
        <taxon>Paraneoptera</taxon>
        <taxon>Hemiptera</taxon>
        <taxon>Sternorrhyncha</taxon>
        <taxon>Aphidomorpha</taxon>
        <taxon>Aphidoidea</taxon>
        <taxon>Aphididae</taxon>
        <taxon>Lachninae</taxon>
        <taxon>Cinara</taxon>
    </lineage>
</organism>
<evidence type="ECO:0000313" key="3">
    <source>
        <dbReference type="Proteomes" id="UP000325440"/>
    </source>
</evidence>
<dbReference type="Proteomes" id="UP000325440">
    <property type="component" value="Unassembled WGS sequence"/>
</dbReference>
<evidence type="ECO:0000313" key="2">
    <source>
        <dbReference type="EMBL" id="VVC34578.1"/>
    </source>
</evidence>
<proteinExistence type="predicted"/>
<dbReference type="EMBL" id="CABPRJ010000999">
    <property type="protein sequence ID" value="VVC34578.1"/>
    <property type="molecule type" value="Genomic_DNA"/>
</dbReference>
<name>A0A5E4MQT2_9HEMI</name>
<protein>
    <submittedName>
        <fullName evidence="2">Uncharacterized protein</fullName>
    </submittedName>
</protein>
<keyword evidence="3" id="KW-1185">Reference proteome</keyword>
<accession>A0A5E4MQT2</accession>
<dbReference type="AlphaFoldDB" id="A0A5E4MQT2"/>
<gene>
    <name evidence="2" type="ORF">CINCED_3A025570</name>
</gene>
<dbReference type="OrthoDB" id="6607192at2759"/>
<feature type="region of interest" description="Disordered" evidence="1">
    <location>
        <begin position="363"/>
        <end position="386"/>
    </location>
</feature>
<sequence>MSKCINEPECFVNKGEFEVNPLCLDDSIHEYCSDNIQTEDCITDQLTVWNVEKYNDSKYDTKCHANLNELNKNVNTQKQNENLNNEQCACIEVWEKLKQVFELTDEQLNAAVPLKNTFPGDMFYRMPIDFNDDDCGENLVNFQLDGEYLYNSNDTTQLDDLNNDNNLKAIEKVSITNKKENEVIINESKIQSNTLAGKKTTTITNSNGNDQNNNKAILQNINHTTTKTNSPTKDIKENKKIDFKNDQIDNGDKKTNNKTAIKKQNVKKIVKGGSSGKRVNKACCLPVESAIKNEESGYNLKYIYSYGEKYRGGIQSGHKNCVDFWVPIPRSKGWISESFINTQRKITTEQRQLKLELGRMQEENTQMNSMAEEKATKKKEKQQTKPRVVNQSVNNLINDGETKKLIKDNNTDSKHSSVPAFKVDKDNGVYTITMNRLTNDGRLDTVEDPVVFRLDTQVDAEIHSSCSNLNIKINPSAALCPKKTARDMYTSYDQFFQPTGKKKGEKNAVFVQN</sequence>